<dbReference type="CDD" id="cd00082">
    <property type="entry name" value="HisKA"/>
    <property type="match status" value="1"/>
</dbReference>
<keyword evidence="8 11" id="KW-1133">Transmembrane helix</keyword>
<dbReference type="PRINTS" id="PR00344">
    <property type="entry name" value="BCTRLSENSOR"/>
</dbReference>
<feature type="domain" description="Histidine kinase" evidence="12">
    <location>
        <begin position="252"/>
        <end position="451"/>
    </location>
</feature>
<dbReference type="SMART" id="SM00388">
    <property type="entry name" value="HisKA"/>
    <property type="match status" value="1"/>
</dbReference>
<dbReference type="InterPro" id="IPR005467">
    <property type="entry name" value="His_kinase_dom"/>
</dbReference>
<reference evidence="14 15" key="1">
    <citation type="journal article" date="2013" name="Antonie Van Leeuwenhoek">
        <title>Sphingomonas ginsenosidivorax sp. nov., with the ability to transform ginsenosides.</title>
        <authorList>
            <person name="Jin X.F."/>
            <person name="Kim J.K."/>
            <person name="Liu Q.M."/>
            <person name="Kang M.S."/>
            <person name="He D."/>
            <person name="Jin F.X."/>
            <person name="Kim S.C."/>
            <person name="Im W.T."/>
        </authorList>
    </citation>
    <scope>NUCLEOTIDE SEQUENCE [LARGE SCALE GENOMIC DNA]</scope>
    <source>
        <strain evidence="14 15">KHI67</strain>
    </source>
</reference>
<feature type="domain" description="HAMP" evidence="13">
    <location>
        <begin position="200"/>
        <end position="244"/>
    </location>
</feature>
<comment type="caution">
    <text evidence="14">The sequence shown here is derived from an EMBL/GenBank/DDBJ whole genome shotgun (WGS) entry which is preliminary data.</text>
</comment>
<dbReference type="Gene3D" id="1.10.287.130">
    <property type="match status" value="1"/>
</dbReference>
<feature type="transmembrane region" description="Helical" evidence="11">
    <location>
        <begin position="171"/>
        <end position="197"/>
    </location>
</feature>
<proteinExistence type="predicted"/>
<dbReference type="InterPro" id="IPR003594">
    <property type="entry name" value="HATPase_dom"/>
</dbReference>
<evidence type="ECO:0000256" key="8">
    <source>
        <dbReference type="ARBA" id="ARBA00022989"/>
    </source>
</evidence>
<dbReference type="Pfam" id="PF02518">
    <property type="entry name" value="HATPase_c"/>
    <property type="match status" value="1"/>
</dbReference>
<keyword evidence="9" id="KW-0902">Two-component regulatory system</keyword>
<keyword evidence="5" id="KW-0808">Transferase</keyword>
<evidence type="ECO:0000259" key="12">
    <source>
        <dbReference type="PROSITE" id="PS50109"/>
    </source>
</evidence>
<dbReference type="InterPro" id="IPR036097">
    <property type="entry name" value="HisK_dim/P_sf"/>
</dbReference>
<keyword evidence="15" id="KW-1185">Reference proteome</keyword>
<dbReference type="Gene3D" id="3.30.565.10">
    <property type="entry name" value="Histidine kinase-like ATPase, C-terminal domain"/>
    <property type="match status" value="1"/>
</dbReference>
<evidence type="ECO:0000313" key="14">
    <source>
        <dbReference type="EMBL" id="TXC72217.1"/>
    </source>
</evidence>
<dbReference type="InterPro" id="IPR003660">
    <property type="entry name" value="HAMP_dom"/>
</dbReference>
<comment type="catalytic activity">
    <reaction evidence="1">
        <text>ATP + protein L-histidine = ADP + protein N-phospho-L-histidine.</text>
        <dbReference type="EC" id="2.7.13.3"/>
    </reaction>
</comment>
<name>A0A5C6UHI6_9SPHN</name>
<feature type="transmembrane region" description="Helical" evidence="11">
    <location>
        <begin position="12"/>
        <end position="36"/>
    </location>
</feature>
<keyword evidence="7 14" id="KW-0418">Kinase</keyword>
<dbReference type="SUPFAM" id="SSF55874">
    <property type="entry name" value="ATPase domain of HSP90 chaperone/DNA topoisomerase II/histidine kinase"/>
    <property type="match status" value="1"/>
</dbReference>
<keyword evidence="4" id="KW-0597">Phosphoprotein</keyword>
<dbReference type="AlphaFoldDB" id="A0A5C6UHI6"/>
<keyword evidence="10 11" id="KW-0472">Membrane</keyword>
<evidence type="ECO:0000313" key="15">
    <source>
        <dbReference type="Proteomes" id="UP000321250"/>
    </source>
</evidence>
<dbReference type="GO" id="GO:0000155">
    <property type="term" value="F:phosphorelay sensor kinase activity"/>
    <property type="evidence" value="ECO:0007669"/>
    <property type="project" value="InterPro"/>
</dbReference>
<evidence type="ECO:0000256" key="1">
    <source>
        <dbReference type="ARBA" id="ARBA00000085"/>
    </source>
</evidence>
<dbReference type="OrthoDB" id="9809329at2"/>
<evidence type="ECO:0000256" key="3">
    <source>
        <dbReference type="ARBA" id="ARBA00012438"/>
    </source>
</evidence>
<evidence type="ECO:0000256" key="9">
    <source>
        <dbReference type="ARBA" id="ARBA00023012"/>
    </source>
</evidence>
<dbReference type="InterPro" id="IPR036890">
    <property type="entry name" value="HATPase_C_sf"/>
</dbReference>
<dbReference type="EC" id="2.7.13.3" evidence="3"/>
<dbReference type="GO" id="GO:0005886">
    <property type="term" value="C:plasma membrane"/>
    <property type="evidence" value="ECO:0007669"/>
    <property type="project" value="TreeGrafter"/>
</dbReference>
<evidence type="ECO:0000256" key="7">
    <source>
        <dbReference type="ARBA" id="ARBA00022777"/>
    </source>
</evidence>
<dbReference type="SUPFAM" id="SSF47384">
    <property type="entry name" value="Homodimeric domain of signal transducing histidine kinase"/>
    <property type="match status" value="1"/>
</dbReference>
<evidence type="ECO:0000256" key="11">
    <source>
        <dbReference type="SAM" id="Phobius"/>
    </source>
</evidence>
<organism evidence="14 15">
    <name type="scientific">Sphingomonas ginsenosidivorax</name>
    <dbReference type="NCBI Taxonomy" id="862135"/>
    <lineage>
        <taxon>Bacteria</taxon>
        <taxon>Pseudomonadati</taxon>
        <taxon>Pseudomonadota</taxon>
        <taxon>Alphaproteobacteria</taxon>
        <taxon>Sphingomonadales</taxon>
        <taxon>Sphingomonadaceae</taxon>
        <taxon>Sphingomonas</taxon>
    </lineage>
</organism>
<evidence type="ECO:0000259" key="13">
    <source>
        <dbReference type="PROSITE" id="PS50885"/>
    </source>
</evidence>
<dbReference type="PROSITE" id="PS50885">
    <property type="entry name" value="HAMP"/>
    <property type="match status" value="1"/>
</dbReference>
<evidence type="ECO:0000256" key="5">
    <source>
        <dbReference type="ARBA" id="ARBA00022679"/>
    </source>
</evidence>
<dbReference type="InterPro" id="IPR050428">
    <property type="entry name" value="TCS_sensor_his_kinase"/>
</dbReference>
<evidence type="ECO:0000256" key="10">
    <source>
        <dbReference type="ARBA" id="ARBA00023136"/>
    </source>
</evidence>
<gene>
    <name evidence="14" type="ORF">FSB78_15655</name>
</gene>
<dbReference type="RefSeq" id="WP_147083493.1">
    <property type="nucleotide sequence ID" value="NZ_VOQR01000001.1"/>
</dbReference>
<dbReference type="CDD" id="cd00075">
    <property type="entry name" value="HATPase"/>
    <property type="match status" value="1"/>
</dbReference>
<dbReference type="SMART" id="SM00387">
    <property type="entry name" value="HATPase_c"/>
    <property type="match status" value="1"/>
</dbReference>
<dbReference type="InterPro" id="IPR003661">
    <property type="entry name" value="HisK_dim/P_dom"/>
</dbReference>
<evidence type="ECO:0000256" key="6">
    <source>
        <dbReference type="ARBA" id="ARBA00022692"/>
    </source>
</evidence>
<dbReference type="PROSITE" id="PS50109">
    <property type="entry name" value="HIS_KIN"/>
    <property type="match status" value="1"/>
</dbReference>
<accession>A0A5C6UHI6</accession>
<dbReference type="PANTHER" id="PTHR45436:SF15">
    <property type="entry name" value="SENSOR HISTIDINE KINASE CUSS"/>
    <property type="match status" value="1"/>
</dbReference>
<sequence>MSLLRPSLVRRLALGFAFGAVSVSLMLLALLTLWMVGQPAANAGPSSVIELLTHDLTRAGGRLMVKPGSRIFGIARRSPPLWIVGQDSNGNATLLLGRPPAQTLAAIRSLPIQFKTADLGKVDSPDRTTDFSIREIVGPGGSVTLFVGGVRPGAVTAMDWMLGFFLRDVEFYISLGLICLTSMAGAPFAIPIVLYSVRPVAKAAGRLDPSDLDGRLSEHRVVKEILPLVRAFNAVLDRLSHVFDQRRRFIADVAHELRAPLAVLSAQIETVPDDPRRVDLQRTLYRLNQMVGQMLDVERLTLAGRRREPVDLVALAREATADVAPLALSSGYEIAFSAERETAIVEGDWHAITRAVSNLLGNAIAHGDAAGTIEVRVTDDRAIEVSDEGPGVPPDARTRIFEPFHRERWDRDGCGLGLHLVQEIMASHGGKAAVVGNGPGATFRLSFDRAQDALIDADG</sequence>
<dbReference type="InterPro" id="IPR004358">
    <property type="entry name" value="Sig_transdc_His_kin-like_C"/>
</dbReference>
<dbReference type="PANTHER" id="PTHR45436">
    <property type="entry name" value="SENSOR HISTIDINE KINASE YKOH"/>
    <property type="match status" value="1"/>
</dbReference>
<evidence type="ECO:0000256" key="2">
    <source>
        <dbReference type="ARBA" id="ARBA00004141"/>
    </source>
</evidence>
<comment type="subcellular location">
    <subcellularLocation>
        <location evidence="2">Membrane</location>
        <topology evidence="2">Multi-pass membrane protein</topology>
    </subcellularLocation>
</comment>
<keyword evidence="6 11" id="KW-0812">Transmembrane</keyword>
<dbReference type="EMBL" id="VOQR01000001">
    <property type="protein sequence ID" value="TXC72217.1"/>
    <property type="molecule type" value="Genomic_DNA"/>
</dbReference>
<evidence type="ECO:0000256" key="4">
    <source>
        <dbReference type="ARBA" id="ARBA00022553"/>
    </source>
</evidence>
<protein>
    <recommendedName>
        <fullName evidence="3">histidine kinase</fullName>
        <ecNumber evidence="3">2.7.13.3</ecNumber>
    </recommendedName>
</protein>
<dbReference type="Proteomes" id="UP000321250">
    <property type="component" value="Unassembled WGS sequence"/>
</dbReference>
<dbReference type="Pfam" id="PF00512">
    <property type="entry name" value="HisKA"/>
    <property type="match status" value="1"/>
</dbReference>